<dbReference type="SUPFAM" id="SSF56219">
    <property type="entry name" value="DNase I-like"/>
    <property type="match status" value="1"/>
</dbReference>
<dbReference type="EMBL" id="JBBPBM010000326">
    <property type="protein sequence ID" value="KAK8497203.1"/>
    <property type="molecule type" value="Genomic_DNA"/>
</dbReference>
<sequence length="575" mass="65837">MLFFNVEDRTGGVLRGSGVSSSFCDFVHMTALQEMAFTGSCFTWRHGSLYQRLDRCVMNECWSTKFSLSRVVHLDRVGTDHCPILMQPNADARFVFEKSFRFIAAWQDHLGFSEFLKCTWNNEADLIGNLNQFTAAMKALQLTYSGFLVDLECRLKSELDMVLEQEEKLWFQKARSKWIQFGDCNTRFFHASAKTRYKANAILRLKAEDGEWCDDQDALKVLAVNFFHTLFTSAGSAIGTASVRGRFKPMGAGVHAALCDGKGVRFWFDSWLGSVRPIANSLLNGRQLVYAEASVSDMMDGDGQWRCHRFESLLPYAILLRIATVKISSNAPMQDFPRWNLTSHGQFRVHSAYSVRMGVQFGLTEPLWKAIVDFKGILRIRTFIWLACLGKVLTNEVRCRRRMTLDSRCHTCGFEVETIDHILRRYPVAYSLWCSLVCLEHLGQFFHLSFKEWIFANLTNSGFFVKDGTEWELLFGSLIWLLWNRRNERIFEPDKMHWEPILSHGKRLQQECRSSTILARQSSVVPALARDSIRWEKPPEGWCKLNTDGAVKGELGMASCGGVIRSDQGYLRLGP</sequence>
<evidence type="ECO:0000259" key="1">
    <source>
        <dbReference type="Pfam" id="PF13966"/>
    </source>
</evidence>
<dbReference type="InterPro" id="IPR036691">
    <property type="entry name" value="Endo/exonu/phosph_ase_sf"/>
</dbReference>
<reference evidence="2 3" key="1">
    <citation type="journal article" date="2024" name="G3 (Bethesda)">
        <title>Genome assembly of Hibiscus sabdariffa L. provides insights into metabolisms of medicinal natural products.</title>
        <authorList>
            <person name="Kim T."/>
        </authorList>
    </citation>
    <scope>NUCLEOTIDE SEQUENCE [LARGE SCALE GENOMIC DNA]</scope>
    <source>
        <strain evidence="2">TK-2024</strain>
        <tissue evidence="2">Old leaves</tissue>
    </source>
</reference>
<evidence type="ECO:0000313" key="3">
    <source>
        <dbReference type="Proteomes" id="UP001472677"/>
    </source>
</evidence>
<feature type="domain" description="Reverse transcriptase zinc-binding" evidence="1">
    <location>
        <begin position="347"/>
        <end position="433"/>
    </location>
</feature>
<accession>A0ABR2AT33</accession>
<gene>
    <name evidence="2" type="ORF">V6N12_025704</name>
</gene>
<dbReference type="Pfam" id="PF13966">
    <property type="entry name" value="zf-RVT"/>
    <property type="match status" value="1"/>
</dbReference>
<comment type="caution">
    <text evidence="2">The sequence shown here is derived from an EMBL/GenBank/DDBJ whole genome shotgun (WGS) entry which is preliminary data.</text>
</comment>
<proteinExistence type="predicted"/>
<organism evidence="2 3">
    <name type="scientific">Hibiscus sabdariffa</name>
    <name type="common">roselle</name>
    <dbReference type="NCBI Taxonomy" id="183260"/>
    <lineage>
        <taxon>Eukaryota</taxon>
        <taxon>Viridiplantae</taxon>
        <taxon>Streptophyta</taxon>
        <taxon>Embryophyta</taxon>
        <taxon>Tracheophyta</taxon>
        <taxon>Spermatophyta</taxon>
        <taxon>Magnoliopsida</taxon>
        <taxon>eudicotyledons</taxon>
        <taxon>Gunneridae</taxon>
        <taxon>Pentapetalae</taxon>
        <taxon>rosids</taxon>
        <taxon>malvids</taxon>
        <taxon>Malvales</taxon>
        <taxon>Malvaceae</taxon>
        <taxon>Malvoideae</taxon>
        <taxon>Hibiscus</taxon>
    </lineage>
</organism>
<evidence type="ECO:0000313" key="2">
    <source>
        <dbReference type="EMBL" id="KAK8497203.1"/>
    </source>
</evidence>
<name>A0ABR2AT33_9ROSI</name>
<dbReference type="InterPro" id="IPR026960">
    <property type="entry name" value="RVT-Znf"/>
</dbReference>
<keyword evidence="3" id="KW-1185">Reference proteome</keyword>
<dbReference type="PANTHER" id="PTHR33710">
    <property type="entry name" value="BNAC02G09200D PROTEIN"/>
    <property type="match status" value="1"/>
</dbReference>
<dbReference type="Proteomes" id="UP001472677">
    <property type="component" value="Unassembled WGS sequence"/>
</dbReference>
<dbReference type="PANTHER" id="PTHR33710:SF71">
    <property type="entry name" value="ENDONUCLEASE_EXONUCLEASE_PHOSPHATASE DOMAIN-CONTAINING PROTEIN"/>
    <property type="match status" value="1"/>
</dbReference>
<protein>
    <recommendedName>
        <fullName evidence="1">Reverse transcriptase zinc-binding domain-containing protein</fullName>
    </recommendedName>
</protein>